<dbReference type="EMBL" id="KE721204">
    <property type="protein sequence ID" value="ERF71663.1"/>
    <property type="molecule type" value="Genomic_DNA"/>
</dbReference>
<evidence type="ECO:0000313" key="12">
    <source>
        <dbReference type="EMBL" id="ERF71663.1"/>
    </source>
</evidence>
<dbReference type="PRINTS" id="PR00318">
    <property type="entry name" value="GPROTEINA"/>
</dbReference>
<dbReference type="GO" id="GO:0031683">
    <property type="term" value="F:G-protein beta/gamma-subunit complex binding"/>
    <property type="evidence" value="ECO:0007669"/>
    <property type="project" value="InterPro"/>
</dbReference>
<dbReference type="GO" id="GO:0005525">
    <property type="term" value="F:GTP binding"/>
    <property type="evidence" value="ECO:0007669"/>
    <property type="project" value="UniProtKB-KW"/>
</dbReference>
<dbReference type="GO" id="GO:0005737">
    <property type="term" value="C:cytoplasm"/>
    <property type="evidence" value="ECO:0007669"/>
    <property type="project" value="TreeGrafter"/>
</dbReference>
<accession>U1GHT8</accession>
<keyword evidence="2 10" id="KW-0479">Metal-binding</keyword>
<keyword evidence="4 10" id="KW-0460">Magnesium</keyword>
<dbReference type="GeneID" id="19235713"/>
<dbReference type="HOGENOM" id="CLU_033657_0_0_1"/>
<evidence type="ECO:0000256" key="4">
    <source>
        <dbReference type="ARBA" id="ARBA00022842"/>
    </source>
</evidence>
<dbReference type="PROSITE" id="PS51882">
    <property type="entry name" value="G_ALPHA"/>
    <property type="match status" value="1"/>
</dbReference>
<feature type="region of interest" description="Disordered" evidence="11">
    <location>
        <begin position="259"/>
        <end position="281"/>
    </location>
</feature>
<dbReference type="Pfam" id="PF00503">
    <property type="entry name" value="G-alpha"/>
    <property type="match status" value="1"/>
</dbReference>
<dbReference type="GO" id="GO:0001664">
    <property type="term" value="F:G protein-coupled receptor binding"/>
    <property type="evidence" value="ECO:0007669"/>
    <property type="project" value="TreeGrafter"/>
</dbReference>
<dbReference type="OMA" id="RFNWDEL"/>
<dbReference type="Gene3D" id="3.40.50.300">
    <property type="entry name" value="P-loop containing nucleotide triphosphate hydrolases"/>
    <property type="match status" value="1"/>
</dbReference>
<dbReference type="GO" id="GO:0007189">
    <property type="term" value="P:adenylate cyclase-activating G protein-coupled receptor signaling pathway"/>
    <property type="evidence" value="ECO:0007669"/>
    <property type="project" value="TreeGrafter"/>
</dbReference>
<dbReference type="InterPro" id="IPR027417">
    <property type="entry name" value="P-loop_NTPase"/>
</dbReference>
<evidence type="ECO:0000256" key="11">
    <source>
        <dbReference type="SAM" id="MobiDB-lite"/>
    </source>
</evidence>
<evidence type="ECO:0000256" key="6">
    <source>
        <dbReference type="ARBA" id="ARBA00023139"/>
    </source>
</evidence>
<evidence type="ECO:0000256" key="10">
    <source>
        <dbReference type="PIRSR" id="PIRSR601019-2"/>
    </source>
</evidence>
<dbReference type="eggNOG" id="KOG0082">
    <property type="taxonomic scope" value="Eukaryota"/>
</dbReference>
<evidence type="ECO:0000256" key="1">
    <source>
        <dbReference type="ARBA" id="ARBA00022707"/>
    </source>
</evidence>
<evidence type="ECO:0000313" key="13">
    <source>
        <dbReference type="Proteomes" id="UP000019373"/>
    </source>
</evidence>
<dbReference type="GO" id="GO:0005834">
    <property type="term" value="C:heterotrimeric G-protein complex"/>
    <property type="evidence" value="ECO:0007669"/>
    <property type="project" value="TreeGrafter"/>
</dbReference>
<gene>
    <name evidence="12" type="ORF">EPUS_00652</name>
</gene>
<keyword evidence="5 9" id="KW-0342">GTP-binding</keyword>
<dbReference type="GO" id="GO:0003924">
    <property type="term" value="F:GTPase activity"/>
    <property type="evidence" value="ECO:0007669"/>
    <property type="project" value="InterPro"/>
</dbReference>
<reference evidence="13" key="1">
    <citation type="journal article" date="2014" name="BMC Genomics">
        <title>Genome characteristics reveal the impact of lichenization on lichen-forming fungus Endocarpon pusillum Hedwig (Verrucariales, Ascomycota).</title>
        <authorList>
            <person name="Wang Y.-Y."/>
            <person name="Liu B."/>
            <person name="Zhang X.-Y."/>
            <person name="Zhou Q.-M."/>
            <person name="Zhang T."/>
            <person name="Li H."/>
            <person name="Yu Y.-F."/>
            <person name="Zhang X.-L."/>
            <person name="Hao X.-Y."/>
            <person name="Wang M."/>
            <person name="Wang L."/>
            <person name="Wei J.-C."/>
        </authorList>
    </citation>
    <scope>NUCLEOTIDE SEQUENCE [LARGE SCALE GENOMIC DNA]</scope>
    <source>
        <strain evidence="13">Z07020 / HMAS-L-300199</strain>
    </source>
</reference>
<dbReference type="PANTHER" id="PTHR10218:SF369">
    <property type="entry name" value="GUANINE NUCLEOTIDE-BINDING PROTEIN ALPHA-2 SUBUNIT"/>
    <property type="match status" value="1"/>
</dbReference>
<dbReference type="RefSeq" id="XP_007802872.1">
    <property type="nucleotide sequence ID" value="XM_007804681.1"/>
</dbReference>
<evidence type="ECO:0000256" key="2">
    <source>
        <dbReference type="ARBA" id="ARBA00022723"/>
    </source>
</evidence>
<evidence type="ECO:0000256" key="9">
    <source>
        <dbReference type="PIRSR" id="PIRSR601019-1"/>
    </source>
</evidence>
<keyword evidence="13" id="KW-1185">Reference proteome</keyword>
<feature type="binding site" evidence="9">
    <location>
        <begin position="351"/>
        <end position="360"/>
    </location>
    <ligand>
        <name>GTP</name>
        <dbReference type="ChEBI" id="CHEBI:37565"/>
    </ligand>
</feature>
<proteinExistence type="predicted"/>
<dbReference type="SUPFAM" id="SSF52540">
    <property type="entry name" value="P-loop containing nucleoside triphosphate hydrolases"/>
    <property type="match status" value="1"/>
</dbReference>
<evidence type="ECO:0000256" key="8">
    <source>
        <dbReference type="ARBA" id="ARBA00023288"/>
    </source>
</evidence>
<evidence type="ECO:0000256" key="5">
    <source>
        <dbReference type="ARBA" id="ARBA00023134"/>
    </source>
</evidence>
<evidence type="ECO:0000256" key="3">
    <source>
        <dbReference type="ARBA" id="ARBA00022741"/>
    </source>
</evidence>
<feature type="binding site" evidence="10">
    <location>
        <position position="360"/>
    </location>
    <ligand>
        <name>Mg(2+)</name>
        <dbReference type="ChEBI" id="CHEBI:18420"/>
    </ligand>
</feature>
<keyword evidence="1" id="KW-0519">Myristate</keyword>
<evidence type="ECO:0000256" key="7">
    <source>
        <dbReference type="ARBA" id="ARBA00023224"/>
    </source>
</evidence>
<dbReference type="SMART" id="SM00275">
    <property type="entry name" value="G_alpha"/>
    <property type="match status" value="1"/>
</dbReference>
<organism evidence="12 13">
    <name type="scientific">Endocarpon pusillum (strain Z07020 / HMAS-L-300199)</name>
    <name type="common">Lichen-forming fungus</name>
    <dbReference type="NCBI Taxonomy" id="1263415"/>
    <lineage>
        <taxon>Eukaryota</taxon>
        <taxon>Fungi</taxon>
        <taxon>Dikarya</taxon>
        <taxon>Ascomycota</taxon>
        <taxon>Pezizomycotina</taxon>
        <taxon>Eurotiomycetes</taxon>
        <taxon>Chaetothyriomycetidae</taxon>
        <taxon>Verrucariales</taxon>
        <taxon>Verrucariaceae</taxon>
        <taxon>Endocarpon</taxon>
    </lineage>
</organism>
<protein>
    <submittedName>
        <fullName evidence="12">Uncharacterized protein</fullName>
    </submittedName>
</protein>
<name>U1GHT8_ENDPU</name>
<dbReference type="AlphaFoldDB" id="U1GHT8"/>
<dbReference type="FunFam" id="3.40.50.300:FF:003800">
    <property type="entry name" value="Guanine nucleotide-binding protein G(k) subunit alpha"/>
    <property type="match status" value="1"/>
</dbReference>
<keyword evidence="7" id="KW-0807">Transducer</keyword>
<dbReference type="Proteomes" id="UP000019373">
    <property type="component" value="Unassembled WGS sequence"/>
</dbReference>
<dbReference type="InterPro" id="IPR001019">
    <property type="entry name" value="Gprotein_alpha_su"/>
</dbReference>
<dbReference type="GO" id="GO:0046872">
    <property type="term" value="F:metal ion binding"/>
    <property type="evidence" value="ECO:0007669"/>
    <property type="project" value="UniProtKB-KW"/>
</dbReference>
<keyword evidence="6" id="KW-0564">Palmitate</keyword>
<keyword evidence="8" id="KW-0449">Lipoprotein</keyword>
<dbReference type="PANTHER" id="PTHR10218">
    <property type="entry name" value="GTP-BINDING PROTEIN ALPHA SUBUNIT"/>
    <property type="match status" value="1"/>
</dbReference>
<keyword evidence="3 9" id="KW-0547">Nucleotide-binding</keyword>
<dbReference type="OrthoDB" id="5817230at2759"/>
<sequence>MEVIGTAGAIVSIIDVVTRSISTLADFGKRIKAANLTLTMLLGQLGTVRTALDQVLALIKEGLKDQEQHYLLVMNLGDTIKCCNLLVRLIDEQVSNLEYNENNLLDFESKINLVLESKGTEQCLTQLDRQINALNLLITTFQCRTLLQQKAFMEVRTTQQVFQQVKDDSSSLLVLCDSESFITARTRTTTATSRFSLNFVFDAELLQHKAYKSTLRSLMRRTRSRSSPQAARDGVIRTASDMKAAKASSYIDQLLQTDARQLHSESNPRRKRQLQPNRIESKEYKTHVRAMKLGRPNSNGGQLSPDVKEAIRWTMSLPDLTQRCYVSAEDLMDDLERILQYDFMPTDLDYLRWSRQLSPTTGVQEVVLNKGQLKLRIMSTSGQWSESKKWIHHFENVTSVIFVVDLTHYDEYPLVDATQNRLMEHLILFNSVANSEWFKRSSILLLLSNVAEFKAKLSTHPLENVFPEYSGGNDVDRAAKYILWRFNQVNKQNLSIHSHLVDFNDPNILRLVFASIEQTLMENTLGSLDII</sequence>
<feature type="region of interest" description="Disordered" evidence="11">
    <location>
        <begin position="219"/>
        <end position="238"/>
    </location>
</feature>